<protein>
    <submittedName>
        <fullName evidence="1">Uncharacterized protein</fullName>
    </submittedName>
</protein>
<name>A0ABS8X390_9GAMM</name>
<organism evidence="1 2">
    <name type="scientific">Legionella resiliens</name>
    <dbReference type="NCBI Taxonomy" id="2905958"/>
    <lineage>
        <taxon>Bacteria</taxon>
        <taxon>Pseudomonadati</taxon>
        <taxon>Pseudomonadota</taxon>
        <taxon>Gammaproteobacteria</taxon>
        <taxon>Legionellales</taxon>
        <taxon>Legionellaceae</taxon>
        <taxon>Legionella</taxon>
    </lineage>
</organism>
<evidence type="ECO:0000313" key="2">
    <source>
        <dbReference type="Proteomes" id="UP001320170"/>
    </source>
</evidence>
<proteinExistence type="predicted"/>
<dbReference type="RefSeq" id="WP_232890705.1">
    <property type="nucleotide sequence ID" value="NZ_JAJSPM010000005.1"/>
</dbReference>
<comment type="caution">
    <text evidence="1">The sequence shown here is derived from an EMBL/GenBank/DDBJ whole genome shotgun (WGS) entry which is preliminary data.</text>
</comment>
<sequence length="266" mass="31067">MSTNISIFTFLKQMHKDTQQAVNFIKANLDFFCAPFLDQKEFQHWTLSSGQERNIRNLTDSLLLPLTNPTSYIAEFIDALIGKALEPKDTYCMRYGDEQRLINLLEKNWSLRRSILMTATNPSIKKWNEDHPLILSKSKKFFTIYEAVKTIEEKIRNLSPQFKEEAECSLASISLIKQELYHLIDAEKSERGEMLHFHNQCSQLIRQAKQDLIQRWGGHHELKHVLFLIGEVTHHIFSNGNPYSFFNEHSKIMESFSQLETTLSNL</sequence>
<accession>A0ABS8X390</accession>
<dbReference type="Proteomes" id="UP001320170">
    <property type="component" value="Unassembled WGS sequence"/>
</dbReference>
<evidence type="ECO:0000313" key="1">
    <source>
        <dbReference type="EMBL" id="MCE3532196.1"/>
    </source>
</evidence>
<dbReference type="EMBL" id="JAJTND010000004">
    <property type="protein sequence ID" value="MCE3532196.1"/>
    <property type="molecule type" value="Genomic_DNA"/>
</dbReference>
<keyword evidence="2" id="KW-1185">Reference proteome</keyword>
<gene>
    <name evidence="1" type="ORF">LXO92_07380</name>
</gene>
<reference evidence="1 2" key="1">
    <citation type="journal article" date="2024" name="Pathogens">
        <title>Characterization of a Novel Species of Legionella Isolated from a Healthcare Facility: Legionella resiliens sp. nov.</title>
        <authorList>
            <person name="Cristino S."/>
            <person name="Pascale M.R."/>
            <person name="Marino F."/>
            <person name="Derelitto C."/>
            <person name="Salaris S."/>
            <person name="Orsini M."/>
            <person name="Squarzoni S."/>
            <person name="Grottola A."/>
            <person name="Girolamini L."/>
        </authorList>
    </citation>
    <scope>NUCLEOTIDE SEQUENCE [LARGE SCALE GENOMIC DNA]</scope>
    <source>
        <strain evidence="1 2">8cVS16</strain>
    </source>
</reference>